<dbReference type="OrthoDB" id="954269at2"/>
<dbReference type="Proteomes" id="UP000219452">
    <property type="component" value="Unassembled WGS sequence"/>
</dbReference>
<proteinExistence type="predicted"/>
<name>A0A286F6T5_9BACT</name>
<gene>
    <name evidence="1" type="ORF">SAMN06269250_0535</name>
</gene>
<dbReference type="EMBL" id="OCNH01000001">
    <property type="protein sequence ID" value="SOD78584.1"/>
    <property type="molecule type" value="Genomic_DNA"/>
</dbReference>
<evidence type="ECO:0000313" key="2">
    <source>
        <dbReference type="Proteomes" id="UP000219452"/>
    </source>
</evidence>
<reference evidence="2" key="1">
    <citation type="submission" date="2017-09" db="EMBL/GenBank/DDBJ databases">
        <authorList>
            <person name="Varghese N."/>
            <person name="Submissions S."/>
        </authorList>
    </citation>
    <scope>NUCLEOTIDE SEQUENCE [LARGE SCALE GENOMIC DNA]</scope>
    <source>
        <strain evidence="2">DSM 29961</strain>
    </source>
</reference>
<keyword evidence="2" id="KW-1185">Reference proteome</keyword>
<evidence type="ECO:0000313" key="1">
    <source>
        <dbReference type="EMBL" id="SOD78584.1"/>
    </source>
</evidence>
<evidence type="ECO:0008006" key="3">
    <source>
        <dbReference type="Google" id="ProtNLM"/>
    </source>
</evidence>
<organism evidence="1 2">
    <name type="scientific">Spirosoma fluviale</name>
    <dbReference type="NCBI Taxonomy" id="1597977"/>
    <lineage>
        <taxon>Bacteria</taxon>
        <taxon>Pseudomonadati</taxon>
        <taxon>Bacteroidota</taxon>
        <taxon>Cytophagia</taxon>
        <taxon>Cytophagales</taxon>
        <taxon>Cytophagaceae</taxon>
        <taxon>Spirosoma</taxon>
    </lineage>
</organism>
<accession>A0A286F6T5</accession>
<sequence>MATPYAVRSFRNIILVLTIISSLTTACKKSGGADDVDPRDQYIGTYEGGYQSVIRFGGAELKPETGTTTITVTKSSNNKEIYIDIKGTRPYQVTAELTGTSFNVIDRTQDQIYVQGTTFTGQYSATGVFDKNQFAMSTTTETLQGGTVISRAESIMGVKK</sequence>
<dbReference type="AlphaFoldDB" id="A0A286F6T5"/>
<dbReference type="RefSeq" id="WP_097124252.1">
    <property type="nucleotide sequence ID" value="NZ_OCNH01000001.1"/>
</dbReference>
<protein>
    <recommendedName>
        <fullName evidence="3">Lipocalin-like domain-containing protein</fullName>
    </recommendedName>
</protein>